<feature type="region of interest" description="Disordered" evidence="1">
    <location>
        <begin position="1"/>
        <end position="152"/>
    </location>
</feature>
<organism evidence="2 3">
    <name type="scientific">Dioscorea zingiberensis</name>
    <dbReference type="NCBI Taxonomy" id="325984"/>
    <lineage>
        <taxon>Eukaryota</taxon>
        <taxon>Viridiplantae</taxon>
        <taxon>Streptophyta</taxon>
        <taxon>Embryophyta</taxon>
        <taxon>Tracheophyta</taxon>
        <taxon>Spermatophyta</taxon>
        <taxon>Magnoliopsida</taxon>
        <taxon>Liliopsida</taxon>
        <taxon>Dioscoreales</taxon>
        <taxon>Dioscoreaceae</taxon>
        <taxon>Dioscorea</taxon>
    </lineage>
</organism>
<protein>
    <submittedName>
        <fullName evidence="2">Uncharacterized protein</fullName>
    </submittedName>
</protein>
<gene>
    <name evidence="2" type="ORF">J5N97_028121</name>
</gene>
<proteinExistence type="predicted"/>
<name>A0A9D5BYF9_9LILI</name>
<feature type="compositionally biased region" description="Basic and acidic residues" evidence="1">
    <location>
        <begin position="38"/>
        <end position="77"/>
    </location>
</feature>
<accession>A0A9D5BYF9</accession>
<evidence type="ECO:0000313" key="3">
    <source>
        <dbReference type="Proteomes" id="UP001085076"/>
    </source>
</evidence>
<dbReference type="EMBL" id="JAGGNH010000009">
    <property type="protein sequence ID" value="KAJ0962999.1"/>
    <property type="molecule type" value="Genomic_DNA"/>
</dbReference>
<feature type="compositionally biased region" description="Basic and acidic residues" evidence="1">
    <location>
        <begin position="1"/>
        <end position="10"/>
    </location>
</feature>
<reference evidence="2" key="2">
    <citation type="journal article" date="2022" name="Hortic Res">
        <title>The genome of Dioscorea zingiberensis sheds light on the biosynthesis, origin and evolution of the medicinally important diosgenin saponins.</title>
        <authorList>
            <person name="Li Y."/>
            <person name="Tan C."/>
            <person name="Li Z."/>
            <person name="Guo J."/>
            <person name="Li S."/>
            <person name="Chen X."/>
            <person name="Wang C."/>
            <person name="Dai X."/>
            <person name="Yang H."/>
            <person name="Song W."/>
            <person name="Hou L."/>
            <person name="Xu J."/>
            <person name="Tong Z."/>
            <person name="Xu A."/>
            <person name="Yuan X."/>
            <person name="Wang W."/>
            <person name="Yang Q."/>
            <person name="Chen L."/>
            <person name="Sun Z."/>
            <person name="Wang K."/>
            <person name="Pan B."/>
            <person name="Chen J."/>
            <person name="Bao Y."/>
            <person name="Liu F."/>
            <person name="Qi X."/>
            <person name="Gang D.R."/>
            <person name="Wen J."/>
            <person name="Li J."/>
        </authorList>
    </citation>
    <scope>NUCLEOTIDE SEQUENCE</scope>
    <source>
        <strain evidence="2">Dzin_1.0</strain>
    </source>
</reference>
<feature type="compositionally biased region" description="Basic residues" evidence="1">
    <location>
        <begin position="112"/>
        <end position="127"/>
    </location>
</feature>
<comment type="caution">
    <text evidence="2">The sequence shown here is derived from an EMBL/GenBank/DDBJ whole genome shotgun (WGS) entry which is preliminary data.</text>
</comment>
<dbReference type="Proteomes" id="UP001085076">
    <property type="component" value="Miscellaneous, Linkage group lg09"/>
</dbReference>
<evidence type="ECO:0000313" key="2">
    <source>
        <dbReference type="EMBL" id="KAJ0962999.1"/>
    </source>
</evidence>
<reference evidence="2" key="1">
    <citation type="submission" date="2021-03" db="EMBL/GenBank/DDBJ databases">
        <authorList>
            <person name="Li Z."/>
            <person name="Yang C."/>
        </authorList>
    </citation>
    <scope>NUCLEOTIDE SEQUENCE</scope>
    <source>
        <strain evidence="2">Dzin_1.0</strain>
        <tissue evidence="2">Leaf</tissue>
    </source>
</reference>
<evidence type="ECO:0000256" key="1">
    <source>
        <dbReference type="SAM" id="MobiDB-lite"/>
    </source>
</evidence>
<keyword evidence="3" id="KW-1185">Reference proteome</keyword>
<sequence length="152" mass="17454">MASLQEERPQEPMLQANTQHTGHNAFHEVKEMAVQMVKGDKNQKEAQEQNVVHENKDIQLKSKEPKEKKEKEKGEKEKKKKNKEMKDIKTAVSADPNTVFIGDSLKDDHKVKKEKKEKKEKKKKTKSKNKDDSSSSSSSESEDEKKGGKKHK</sequence>
<dbReference type="AlphaFoldDB" id="A0A9D5BYF9"/>